<comment type="caution">
    <text evidence="1">The sequence shown here is derived from an EMBL/GenBank/DDBJ whole genome shotgun (WGS) entry which is preliminary data.</text>
</comment>
<accession>A0A2M6WST8</accession>
<name>A0A2M6WST8_9BACT</name>
<organism evidence="1 2">
    <name type="scientific">Candidatus Falkowbacteria bacterium CG10_big_fil_rev_8_21_14_0_10_37_14</name>
    <dbReference type="NCBI Taxonomy" id="1974561"/>
    <lineage>
        <taxon>Bacteria</taxon>
        <taxon>Candidatus Falkowiibacteriota</taxon>
    </lineage>
</organism>
<sequence>MRFIRYYKKVITSATLFQIVVGLFLLCHGSTPLPALADNHNKHSEEQSFTQNDNFNTHHQTMESLINASESLPMETDHDNHLLPCCYEKTEPTQKVGIENALSESLIALASWPINITKLYSSATLGFFAQDPPKSLDNSIEDIVKQE</sequence>
<dbReference type="Proteomes" id="UP000228533">
    <property type="component" value="Unassembled WGS sequence"/>
</dbReference>
<reference evidence="2" key="1">
    <citation type="submission" date="2017-09" db="EMBL/GenBank/DDBJ databases">
        <title>Depth-based differentiation of microbial function through sediment-hosted aquifers and enrichment of novel symbionts in the deep terrestrial subsurface.</title>
        <authorList>
            <person name="Probst A.J."/>
            <person name="Ladd B."/>
            <person name="Jarett J.K."/>
            <person name="Geller-Mcgrath D.E."/>
            <person name="Sieber C.M.K."/>
            <person name="Emerson J.B."/>
            <person name="Anantharaman K."/>
            <person name="Thomas B.C."/>
            <person name="Malmstrom R."/>
            <person name="Stieglmeier M."/>
            <person name="Klingl A."/>
            <person name="Woyke T."/>
            <person name="Ryan C.M."/>
            <person name="Banfield J.F."/>
        </authorList>
    </citation>
    <scope>NUCLEOTIDE SEQUENCE [LARGE SCALE GENOMIC DNA]</scope>
</reference>
<dbReference type="EMBL" id="PFAM01000022">
    <property type="protein sequence ID" value="PIT95825.1"/>
    <property type="molecule type" value="Genomic_DNA"/>
</dbReference>
<dbReference type="AlphaFoldDB" id="A0A2M6WST8"/>
<gene>
    <name evidence="1" type="ORF">COT94_03635</name>
</gene>
<proteinExistence type="predicted"/>
<protein>
    <submittedName>
        <fullName evidence="1">Uncharacterized protein</fullName>
    </submittedName>
</protein>
<evidence type="ECO:0000313" key="2">
    <source>
        <dbReference type="Proteomes" id="UP000228533"/>
    </source>
</evidence>
<evidence type="ECO:0000313" key="1">
    <source>
        <dbReference type="EMBL" id="PIT95825.1"/>
    </source>
</evidence>